<dbReference type="PROSITE" id="PS00517">
    <property type="entry name" value="RNASE_3_1"/>
    <property type="match status" value="1"/>
</dbReference>
<dbReference type="PROSITE" id="PS50142">
    <property type="entry name" value="RNASE_3_2"/>
    <property type="match status" value="1"/>
</dbReference>
<dbReference type="Gene3D" id="1.10.1520.10">
    <property type="entry name" value="Ribonuclease III domain"/>
    <property type="match status" value="1"/>
</dbReference>
<dbReference type="GO" id="GO:0046872">
    <property type="term" value="F:metal ion binding"/>
    <property type="evidence" value="ECO:0007669"/>
    <property type="project" value="UniProtKB-KW"/>
</dbReference>
<comment type="subcellular location">
    <subcellularLocation>
        <location evidence="9">Cytoplasm</location>
    </subcellularLocation>
</comment>
<dbReference type="PANTHER" id="PTHR11207:SF0">
    <property type="entry name" value="RIBONUCLEASE 3"/>
    <property type="match status" value="1"/>
</dbReference>
<dbReference type="CDD" id="cd00593">
    <property type="entry name" value="RIBOc"/>
    <property type="match status" value="1"/>
</dbReference>
<dbReference type="GO" id="GO:0006397">
    <property type="term" value="P:mRNA processing"/>
    <property type="evidence" value="ECO:0007669"/>
    <property type="project" value="UniProtKB-UniRule"/>
</dbReference>
<dbReference type="NCBIfam" id="TIGR02191">
    <property type="entry name" value="RNaseIII"/>
    <property type="match status" value="1"/>
</dbReference>
<evidence type="ECO:0000256" key="4">
    <source>
        <dbReference type="ARBA" id="ARBA00022664"/>
    </source>
</evidence>
<dbReference type="HAMAP" id="MF_00104">
    <property type="entry name" value="RNase_III"/>
    <property type="match status" value="1"/>
</dbReference>
<name>W4LYA0_ENTF1</name>
<dbReference type="GO" id="GO:0003725">
    <property type="term" value="F:double-stranded RNA binding"/>
    <property type="evidence" value="ECO:0007669"/>
    <property type="project" value="TreeGrafter"/>
</dbReference>
<dbReference type="GO" id="GO:0008033">
    <property type="term" value="P:tRNA processing"/>
    <property type="evidence" value="ECO:0007669"/>
    <property type="project" value="UniProtKB-KW"/>
</dbReference>
<dbReference type="CDD" id="cd10845">
    <property type="entry name" value="DSRM_RNAse_III_family"/>
    <property type="match status" value="1"/>
</dbReference>
<dbReference type="HOGENOM" id="CLU_000907_1_3_7"/>
<evidence type="ECO:0000256" key="5">
    <source>
        <dbReference type="ARBA" id="ARBA00022722"/>
    </source>
</evidence>
<dbReference type="GO" id="GO:0010468">
    <property type="term" value="P:regulation of gene expression"/>
    <property type="evidence" value="ECO:0007669"/>
    <property type="project" value="TreeGrafter"/>
</dbReference>
<dbReference type="GO" id="GO:0005737">
    <property type="term" value="C:cytoplasm"/>
    <property type="evidence" value="ECO:0007669"/>
    <property type="project" value="UniProtKB-SubCell"/>
</dbReference>
<evidence type="ECO:0000256" key="8">
    <source>
        <dbReference type="ARBA" id="ARBA00022884"/>
    </source>
</evidence>
<feature type="domain" description="DRBM" evidence="10">
    <location>
        <begin position="164"/>
        <end position="234"/>
    </location>
</feature>
<keyword evidence="4 9" id="KW-0507">mRNA processing</keyword>
<keyword evidence="7 9" id="KW-0378">Hydrolase</keyword>
<feature type="active site" evidence="9">
    <location>
        <position position="126"/>
    </location>
</feature>
<dbReference type="GO" id="GO:0019843">
    <property type="term" value="F:rRNA binding"/>
    <property type="evidence" value="ECO:0007669"/>
    <property type="project" value="UniProtKB-KW"/>
</dbReference>
<comment type="cofactor">
    <cofactor evidence="9">
        <name>Mg(2+)</name>
        <dbReference type="ChEBI" id="CHEBI:18420"/>
    </cofactor>
</comment>
<comment type="similarity">
    <text evidence="2">Belongs to the ribonuclease III family.</text>
</comment>
<comment type="caution">
    <text evidence="12">The sequence shown here is derived from an EMBL/GenBank/DDBJ whole genome shotgun (WGS) entry which is preliminary data.</text>
</comment>
<dbReference type="InterPro" id="IPR000999">
    <property type="entry name" value="RNase_III_dom"/>
</dbReference>
<comment type="caution">
    <text evidence="9">Lacks conserved residue(s) required for the propagation of feature annotation.</text>
</comment>
<dbReference type="InterPro" id="IPR011907">
    <property type="entry name" value="RNase_III"/>
</dbReference>
<feature type="domain" description="RNase III" evidence="11">
    <location>
        <begin position="10"/>
        <end position="137"/>
    </location>
</feature>
<keyword evidence="8 9" id="KW-0694">RNA-binding</keyword>
<organism evidence="12 13">
    <name type="scientific">Entotheonella factor</name>
    <dbReference type="NCBI Taxonomy" id="1429438"/>
    <lineage>
        <taxon>Bacteria</taxon>
        <taxon>Pseudomonadati</taxon>
        <taxon>Nitrospinota/Tectimicrobiota group</taxon>
        <taxon>Candidatus Tectimicrobiota</taxon>
        <taxon>Candidatus Entotheonellia</taxon>
        <taxon>Candidatus Entotheonellales</taxon>
        <taxon>Candidatus Entotheonellaceae</taxon>
        <taxon>Candidatus Entotheonella</taxon>
    </lineage>
</organism>
<dbReference type="Pfam" id="PF14622">
    <property type="entry name" value="Ribonucleas_3_3"/>
    <property type="match status" value="1"/>
</dbReference>
<evidence type="ECO:0000256" key="7">
    <source>
        <dbReference type="ARBA" id="ARBA00022801"/>
    </source>
</evidence>
<reference evidence="12 13" key="1">
    <citation type="journal article" date="2014" name="Nature">
        <title>An environmental bacterial taxon with a large and distinct metabolic repertoire.</title>
        <authorList>
            <person name="Wilson M.C."/>
            <person name="Mori T."/>
            <person name="Ruckert C."/>
            <person name="Uria A.R."/>
            <person name="Helf M.J."/>
            <person name="Takada K."/>
            <person name="Gernert C."/>
            <person name="Steffens U.A."/>
            <person name="Heycke N."/>
            <person name="Schmitt S."/>
            <person name="Rinke C."/>
            <person name="Helfrich E.J."/>
            <person name="Brachmann A.O."/>
            <person name="Gurgui C."/>
            <person name="Wakimoto T."/>
            <person name="Kracht M."/>
            <person name="Crusemann M."/>
            <person name="Hentschel U."/>
            <person name="Abe I."/>
            <person name="Matsunaga S."/>
            <person name="Kalinowski J."/>
            <person name="Takeyama H."/>
            <person name="Piel J."/>
        </authorList>
    </citation>
    <scope>NUCLEOTIDE SEQUENCE [LARGE SCALE GENOMIC DNA]</scope>
    <source>
        <strain evidence="13">TSY1</strain>
    </source>
</reference>
<keyword evidence="9" id="KW-0699">rRNA-binding</keyword>
<keyword evidence="6 9" id="KW-0255">Endonuclease</keyword>
<evidence type="ECO:0000259" key="10">
    <source>
        <dbReference type="PROSITE" id="PS50137"/>
    </source>
</evidence>
<dbReference type="InterPro" id="IPR036389">
    <property type="entry name" value="RNase_III_sf"/>
</dbReference>
<evidence type="ECO:0000259" key="11">
    <source>
        <dbReference type="PROSITE" id="PS50142"/>
    </source>
</evidence>
<keyword evidence="9" id="KW-0479">Metal-binding</keyword>
<dbReference type="Gene3D" id="3.30.160.20">
    <property type="match status" value="1"/>
</dbReference>
<keyword evidence="9" id="KW-0460">Magnesium</keyword>
<evidence type="ECO:0000256" key="1">
    <source>
        <dbReference type="ARBA" id="ARBA00000109"/>
    </source>
</evidence>
<feature type="active site" evidence="9">
    <location>
        <position position="54"/>
    </location>
</feature>
<dbReference type="PATRIC" id="fig|1429438.4.peg.442"/>
<dbReference type="Proteomes" id="UP000019141">
    <property type="component" value="Unassembled WGS sequence"/>
</dbReference>
<dbReference type="SUPFAM" id="SSF69065">
    <property type="entry name" value="RNase III domain-like"/>
    <property type="match status" value="1"/>
</dbReference>
<accession>W4LYA0</accession>
<keyword evidence="13" id="KW-1185">Reference proteome</keyword>
<comment type="subunit">
    <text evidence="9">Homodimer.</text>
</comment>
<comment type="catalytic activity">
    <reaction evidence="1 9">
        <text>Endonucleolytic cleavage to 5'-phosphomonoester.</text>
        <dbReference type="EC" id="3.1.26.3"/>
    </reaction>
</comment>
<keyword evidence="5 9" id="KW-0540">Nuclease</keyword>
<keyword evidence="9" id="KW-0819">tRNA processing</keyword>
<dbReference type="FunFam" id="1.10.1520.10:FF:000001">
    <property type="entry name" value="Ribonuclease 3"/>
    <property type="match status" value="1"/>
</dbReference>
<evidence type="ECO:0000256" key="9">
    <source>
        <dbReference type="HAMAP-Rule" id="MF_00104"/>
    </source>
</evidence>
<dbReference type="GO" id="GO:0006364">
    <property type="term" value="P:rRNA processing"/>
    <property type="evidence" value="ECO:0007669"/>
    <property type="project" value="UniProtKB-UniRule"/>
</dbReference>
<evidence type="ECO:0000256" key="2">
    <source>
        <dbReference type="ARBA" id="ARBA00010183"/>
    </source>
</evidence>
<dbReference type="PANTHER" id="PTHR11207">
    <property type="entry name" value="RIBONUCLEASE III"/>
    <property type="match status" value="1"/>
</dbReference>
<evidence type="ECO:0000256" key="3">
    <source>
        <dbReference type="ARBA" id="ARBA00022552"/>
    </source>
</evidence>
<keyword evidence="9" id="KW-0963">Cytoplasm</keyword>
<dbReference type="Pfam" id="PF00035">
    <property type="entry name" value="dsrm"/>
    <property type="match status" value="1"/>
</dbReference>
<feature type="binding site" evidence="9">
    <location>
        <position position="126"/>
    </location>
    <ligand>
        <name>Mg(2+)</name>
        <dbReference type="ChEBI" id="CHEBI:18420"/>
    </ligand>
</feature>
<dbReference type="SMART" id="SM00535">
    <property type="entry name" value="RIBOc"/>
    <property type="match status" value="1"/>
</dbReference>
<keyword evidence="3 9" id="KW-0698">rRNA processing</keyword>
<proteinExistence type="inferred from homology"/>
<dbReference type="EMBL" id="AZHW01000079">
    <property type="protein sequence ID" value="ETX03084.1"/>
    <property type="molecule type" value="Genomic_DNA"/>
</dbReference>
<gene>
    <name evidence="9" type="primary">rnc</name>
    <name evidence="12" type="ORF">ETSY1_01285</name>
</gene>
<dbReference type="EC" id="3.1.26.3" evidence="9"/>
<dbReference type="PROSITE" id="PS50137">
    <property type="entry name" value="DS_RBD"/>
    <property type="match status" value="1"/>
</dbReference>
<protein>
    <recommendedName>
        <fullName evidence="9">Ribonuclease 3</fullName>
        <ecNumber evidence="9">3.1.26.3</ecNumber>
    </recommendedName>
    <alternativeName>
        <fullName evidence="9">Ribonuclease III</fullName>
        <shortName evidence="9">RNase III</shortName>
    </alternativeName>
</protein>
<evidence type="ECO:0000313" key="12">
    <source>
        <dbReference type="EMBL" id="ETX03084.1"/>
    </source>
</evidence>
<dbReference type="SMART" id="SM00358">
    <property type="entry name" value="DSRM"/>
    <property type="match status" value="1"/>
</dbReference>
<dbReference type="GO" id="GO:0004525">
    <property type="term" value="F:ribonuclease III activity"/>
    <property type="evidence" value="ECO:0007669"/>
    <property type="project" value="UniProtKB-UniRule"/>
</dbReference>
<dbReference type="SUPFAM" id="SSF54768">
    <property type="entry name" value="dsRNA-binding domain-like"/>
    <property type="match status" value="1"/>
</dbReference>
<evidence type="ECO:0000256" key="6">
    <source>
        <dbReference type="ARBA" id="ARBA00022759"/>
    </source>
</evidence>
<evidence type="ECO:0000313" key="13">
    <source>
        <dbReference type="Proteomes" id="UP000019141"/>
    </source>
</evidence>
<comment type="function">
    <text evidence="9">Digests double-stranded RNA. Involved in the processing of primary rRNA transcript to yield the immediate precursors to the large and small rRNAs (23S and 16S). Processes some mRNAs, and tRNAs when they are encoded in the rRNA operon. Processes pre-crRNA and tracrRNA of type II CRISPR loci if present in the organism.</text>
</comment>
<feature type="binding site" evidence="9">
    <location>
        <position position="50"/>
    </location>
    <ligand>
        <name>Mg(2+)</name>
        <dbReference type="ChEBI" id="CHEBI:18420"/>
    </ligand>
</feature>
<dbReference type="InterPro" id="IPR014720">
    <property type="entry name" value="dsRBD_dom"/>
</dbReference>
<sequence length="239" mass="26643">MTEPDRERGLAELQDRLGYTFRDAHLLDCALTHKSYANEMGLAYHYERLEFLGDAVLELIVSTYLYLAYPAAHEGQLSKLRSCLVNAEAFAALARQLDLGALLQLGRGEARSGGHNKNSLLAAALEAVVGALYLDGGFVRARDIFLTSFATALETRVHRAQVWDYKGLLQEQTLSLFGCTPTYRVVCEEGPAHQKTFHVQLSLNREAYDCIGTGRSKKAAEQHAARQLLERLQDDDWPT</sequence>
<dbReference type="AlphaFoldDB" id="W4LYA0"/>